<evidence type="ECO:0000313" key="3">
    <source>
        <dbReference type="Proteomes" id="UP000659124"/>
    </source>
</evidence>
<dbReference type="EMBL" id="JACVFC010000001">
    <property type="protein sequence ID" value="MBC9931685.1"/>
    <property type="molecule type" value="Genomic_DNA"/>
</dbReference>
<dbReference type="RefSeq" id="WP_188088695.1">
    <property type="nucleotide sequence ID" value="NZ_JACVFC010000001.1"/>
</dbReference>
<feature type="signal peptide" evidence="1">
    <location>
        <begin position="1"/>
        <end position="19"/>
    </location>
</feature>
<sequence>MKRFLLLLPFLAVVYTAFSQDIRSKTATIEAEGRRLYRSEMASWYGTDIFRDTYIAPGKGGGYLSYSSDSSATCIFYSKGDTPIVIATITFDSTYDTRSAKKDFFDRPLTAYEQELLTIRKKALAMIMSDTIFKTYNNTNLNIIPLISNDEKKAYVLTGPKVNGMVIIGNDYLISFDEQGNVTEKKTLHKNIIPISYSNEDGKVTMHTHLAETGDFITPTDICTLMLYEKFARWKQHIVISKNYYSIWDCISDQLITLTREAWDKITKDKSGGVRASD</sequence>
<name>A0ABR7TMG7_9BACT</name>
<gene>
    <name evidence="2" type="ORF">ICL07_14960</name>
</gene>
<evidence type="ECO:0000313" key="2">
    <source>
        <dbReference type="EMBL" id="MBC9931685.1"/>
    </source>
</evidence>
<dbReference type="Proteomes" id="UP000659124">
    <property type="component" value="Unassembled WGS sequence"/>
</dbReference>
<proteinExistence type="predicted"/>
<organism evidence="2 3">
    <name type="scientific">Chitinophaga qingshengii</name>
    <dbReference type="NCBI Taxonomy" id="1569794"/>
    <lineage>
        <taxon>Bacteria</taxon>
        <taxon>Pseudomonadati</taxon>
        <taxon>Bacteroidota</taxon>
        <taxon>Chitinophagia</taxon>
        <taxon>Chitinophagales</taxon>
        <taxon>Chitinophagaceae</taxon>
        <taxon>Chitinophaga</taxon>
    </lineage>
</organism>
<accession>A0ABR7TMG7</accession>
<comment type="caution">
    <text evidence="2">The sequence shown here is derived from an EMBL/GenBank/DDBJ whole genome shotgun (WGS) entry which is preliminary data.</text>
</comment>
<reference evidence="2 3" key="1">
    <citation type="submission" date="2020-09" db="EMBL/GenBank/DDBJ databases">
        <title>Genome sequences of type strains of Chitinophaga qingshengii and Chitinophaga varians.</title>
        <authorList>
            <person name="Kittiwongwattana C."/>
        </authorList>
    </citation>
    <scope>NUCLEOTIDE SEQUENCE [LARGE SCALE GENOMIC DNA]</scope>
    <source>
        <strain evidence="2 3">JCM 30026</strain>
    </source>
</reference>
<feature type="chain" id="PRO_5046344144" evidence="1">
    <location>
        <begin position="20"/>
        <end position="278"/>
    </location>
</feature>
<evidence type="ECO:0000256" key="1">
    <source>
        <dbReference type="SAM" id="SignalP"/>
    </source>
</evidence>
<keyword evidence="1" id="KW-0732">Signal</keyword>
<protein>
    <submittedName>
        <fullName evidence="2">Uncharacterized protein</fullName>
    </submittedName>
</protein>
<keyword evidence="3" id="KW-1185">Reference proteome</keyword>